<dbReference type="EC" id="2.7.4.8" evidence="3 11"/>
<dbReference type="PANTHER" id="PTHR23117">
    <property type="entry name" value="GUANYLATE KINASE-RELATED"/>
    <property type="match status" value="1"/>
</dbReference>
<evidence type="ECO:0000256" key="2">
    <source>
        <dbReference type="ARBA" id="ARBA00005790"/>
    </source>
</evidence>
<dbReference type="AlphaFoldDB" id="A0A1Q5Q3B0"/>
<comment type="similarity">
    <text evidence="2 11">Belongs to the guanylate kinase family.</text>
</comment>
<dbReference type="Proteomes" id="UP000185628">
    <property type="component" value="Unassembled WGS sequence"/>
</dbReference>
<evidence type="ECO:0000313" key="14">
    <source>
        <dbReference type="Proteomes" id="UP000185628"/>
    </source>
</evidence>
<evidence type="ECO:0000256" key="4">
    <source>
        <dbReference type="ARBA" id="ARBA00016296"/>
    </source>
</evidence>
<feature type="domain" description="Guanylate kinase-like" evidence="12">
    <location>
        <begin position="4"/>
        <end position="183"/>
    </location>
</feature>
<dbReference type="InterPro" id="IPR008144">
    <property type="entry name" value="Guanylate_kin-like_dom"/>
</dbReference>
<evidence type="ECO:0000256" key="3">
    <source>
        <dbReference type="ARBA" id="ARBA00012961"/>
    </source>
</evidence>
<gene>
    <name evidence="11" type="primary">gmk</name>
    <name evidence="13" type="ORF">BSZ39_04870</name>
</gene>
<comment type="catalytic activity">
    <reaction evidence="10 11">
        <text>GMP + ATP = GDP + ADP</text>
        <dbReference type="Rhea" id="RHEA:20780"/>
        <dbReference type="ChEBI" id="CHEBI:30616"/>
        <dbReference type="ChEBI" id="CHEBI:58115"/>
        <dbReference type="ChEBI" id="CHEBI:58189"/>
        <dbReference type="ChEBI" id="CHEBI:456216"/>
        <dbReference type="EC" id="2.7.4.8"/>
    </reaction>
</comment>
<dbReference type="GO" id="GO:0005829">
    <property type="term" value="C:cytosol"/>
    <property type="evidence" value="ECO:0007669"/>
    <property type="project" value="TreeGrafter"/>
</dbReference>
<keyword evidence="7 11" id="KW-0418">Kinase</keyword>
<reference evidence="14" key="1">
    <citation type="submission" date="2016-12" db="EMBL/GenBank/DDBJ databases">
        <authorList>
            <person name="Meng X."/>
        </authorList>
    </citation>
    <scope>NUCLEOTIDE SEQUENCE [LARGE SCALE GENOMIC DNA]</scope>
    <source>
        <strain evidence="14">DSM 19116</strain>
    </source>
</reference>
<evidence type="ECO:0000256" key="8">
    <source>
        <dbReference type="ARBA" id="ARBA00022840"/>
    </source>
</evidence>
<dbReference type="SUPFAM" id="SSF52540">
    <property type="entry name" value="P-loop containing nucleoside triphosphate hydrolases"/>
    <property type="match status" value="1"/>
</dbReference>
<evidence type="ECO:0000256" key="10">
    <source>
        <dbReference type="ARBA" id="ARBA00048594"/>
    </source>
</evidence>
<dbReference type="SMART" id="SM00072">
    <property type="entry name" value="GuKc"/>
    <property type="match status" value="1"/>
</dbReference>
<keyword evidence="8 11" id="KW-0067">ATP-binding</keyword>
<dbReference type="PROSITE" id="PS00856">
    <property type="entry name" value="GUANYLATE_KINASE_1"/>
    <property type="match status" value="1"/>
</dbReference>
<name>A0A1Q5Q3B0_9ACTO</name>
<dbReference type="PROSITE" id="PS50052">
    <property type="entry name" value="GUANYLATE_KINASE_2"/>
    <property type="match status" value="1"/>
</dbReference>
<comment type="subcellular location">
    <subcellularLocation>
        <location evidence="11">Cytoplasm</location>
    </subcellularLocation>
</comment>
<keyword evidence="6 11" id="KW-0547">Nucleotide-binding</keyword>
<organism evidence="13 14">
    <name type="scientific">Bowdeniella nasicola</name>
    <dbReference type="NCBI Taxonomy" id="208480"/>
    <lineage>
        <taxon>Bacteria</taxon>
        <taxon>Bacillati</taxon>
        <taxon>Actinomycetota</taxon>
        <taxon>Actinomycetes</taxon>
        <taxon>Actinomycetales</taxon>
        <taxon>Actinomycetaceae</taxon>
        <taxon>Bowdeniella</taxon>
    </lineage>
</organism>
<accession>A0A1Q5Q3B0</accession>
<dbReference type="NCBIfam" id="TIGR03263">
    <property type="entry name" value="guanyl_kin"/>
    <property type="match status" value="1"/>
</dbReference>
<dbReference type="Pfam" id="PF00625">
    <property type="entry name" value="Guanylate_kin"/>
    <property type="match status" value="1"/>
</dbReference>
<dbReference type="OrthoDB" id="9808150at2"/>
<dbReference type="InterPro" id="IPR008145">
    <property type="entry name" value="GK/Ca_channel_bsu"/>
</dbReference>
<proteinExistence type="inferred from homology"/>
<dbReference type="Gene3D" id="3.30.63.10">
    <property type="entry name" value="Guanylate Kinase phosphate binding domain"/>
    <property type="match status" value="1"/>
</dbReference>
<dbReference type="PANTHER" id="PTHR23117:SF13">
    <property type="entry name" value="GUANYLATE KINASE"/>
    <property type="match status" value="1"/>
</dbReference>
<dbReference type="GO" id="GO:0005524">
    <property type="term" value="F:ATP binding"/>
    <property type="evidence" value="ECO:0007669"/>
    <property type="project" value="UniProtKB-UniRule"/>
</dbReference>
<dbReference type="CDD" id="cd00071">
    <property type="entry name" value="GMPK"/>
    <property type="match status" value="1"/>
</dbReference>
<dbReference type="InterPro" id="IPR020590">
    <property type="entry name" value="Guanylate_kinase_CS"/>
</dbReference>
<evidence type="ECO:0000256" key="5">
    <source>
        <dbReference type="ARBA" id="ARBA00022679"/>
    </source>
</evidence>
<dbReference type="HAMAP" id="MF_00328">
    <property type="entry name" value="Guanylate_kinase"/>
    <property type="match status" value="1"/>
</dbReference>
<keyword evidence="11" id="KW-0963">Cytoplasm</keyword>
<evidence type="ECO:0000313" key="13">
    <source>
        <dbReference type="EMBL" id="OKL54301.1"/>
    </source>
</evidence>
<dbReference type="FunFam" id="3.30.63.10:FF:000002">
    <property type="entry name" value="Guanylate kinase 1"/>
    <property type="match status" value="1"/>
</dbReference>
<sequence>MKNAPVLVLVGPSGVGKGTVVAALRARNPQVWVSISATTRQPRIGEVDGVHYFFVTPEKFSELVDTDGMLEWAWVHQTDRYGTPRRAVEERIATGTPVILEIDLQGARQVRTTMPEAIFVFLAPPNKQELFARLRGRGTESEVQIQRRIQTAEDELAAMDEFDHVVVNDTIDQAVADLEKLLGLVH</sequence>
<dbReference type="RefSeq" id="WP_073716257.1">
    <property type="nucleotide sequence ID" value="NZ_MQVR01000020.1"/>
</dbReference>
<dbReference type="Gene3D" id="3.40.50.300">
    <property type="entry name" value="P-loop containing nucleotide triphosphate hydrolases"/>
    <property type="match status" value="1"/>
</dbReference>
<dbReference type="InterPro" id="IPR027417">
    <property type="entry name" value="P-loop_NTPase"/>
</dbReference>
<keyword evidence="14" id="KW-1185">Reference proteome</keyword>
<evidence type="ECO:0000256" key="1">
    <source>
        <dbReference type="ARBA" id="ARBA00003531"/>
    </source>
</evidence>
<dbReference type="EMBL" id="MQVR01000020">
    <property type="protein sequence ID" value="OKL54301.1"/>
    <property type="molecule type" value="Genomic_DNA"/>
</dbReference>
<evidence type="ECO:0000259" key="12">
    <source>
        <dbReference type="PROSITE" id="PS50052"/>
    </source>
</evidence>
<evidence type="ECO:0000256" key="11">
    <source>
        <dbReference type="HAMAP-Rule" id="MF_00328"/>
    </source>
</evidence>
<evidence type="ECO:0000256" key="7">
    <source>
        <dbReference type="ARBA" id="ARBA00022777"/>
    </source>
</evidence>
<evidence type="ECO:0000256" key="6">
    <source>
        <dbReference type="ARBA" id="ARBA00022741"/>
    </source>
</evidence>
<evidence type="ECO:0000256" key="9">
    <source>
        <dbReference type="ARBA" id="ARBA00030128"/>
    </source>
</evidence>
<keyword evidence="5 11" id="KW-0808">Transferase</keyword>
<protein>
    <recommendedName>
        <fullName evidence="4 11">Guanylate kinase</fullName>
        <ecNumber evidence="3 11">2.7.4.8</ecNumber>
    </recommendedName>
    <alternativeName>
        <fullName evidence="9 11">GMP kinase</fullName>
    </alternativeName>
</protein>
<comment type="function">
    <text evidence="1 11">Essential for recycling GMP and indirectly, cGMP.</text>
</comment>
<feature type="binding site" evidence="11">
    <location>
        <begin position="11"/>
        <end position="18"/>
    </location>
    <ligand>
        <name>ATP</name>
        <dbReference type="ChEBI" id="CHEBI:30616"/>
    </ligand>
</feature>
<dbReference type="InterPro" id="IPR017665">
    <property type="entry name" value="Guanylate_kinase"/>
</dbReference>
<dbReference type="GO" id="GO:0004385">
    <property type="term" value="F:GMP kinase activity"/>
    <property type="evidence" value="ECO:0007669"/>
    <property type="project" value="UniProtKB-UniRule"/>
</dbReference>
<comment type="caution">
    <text evidence="13">The sequence shown here is derived from an EMBL/GenBank/DDBJ whole genome shotgun (WGS) entry which is preliminary data.</text>
</comment>